<dbReference type="InterPro" id="IPR031311">
    <property type="entry name" value="CHIT_BIND_RR_consensus"/>
</dbReference>
<dbReference type="Pfam" id="PF00379">
    <property type="entry name" value="Chitin_bind_4"/>
    <property type="match status" value="1"/>
</dbReference>
<dbReference type="InterPro" id="IPR000618">
    <property type="entry name" value="Insect_cuticle"/>
</dbReference>
<gene>
    <name evidence="1" type="ORF">GE061_012556</name>
</gene>
<dbReference type="PROSITE" id="PS00233">
    <property type="entry name" value="CHIT_BIND_RR_1"/>
    <property type="match status" value="1"/>
</dbReference>
<comment type="caution">
    <text evidence="1">The sequence shown here is derived from an EMBL/GenBank/DDBJ whole genome shotgun (WGS) entry which is preliminary data.</text>
</comment>
<dbReference type="GO" id="GO:0042302">
    <property type="term" value="F:structural constituent of cuticle"/>
    <property type="evidence" value="ECO:0007669"/>
    <property type="project" value="UniProtKB-UniRule"/>
</dbReference>
<dbReference type="PROSITE" id="PS51155">
    <property type="entry name" value="CHIT_BIND_RR_2"/>
    <property type="match status" value="1"/>
</dbReference>
<dbReference type="PRINTS" id="PR00947">
    <property type="entry name" value="CUTICLE"/>
</dbReference>
<name>A0A6A4JT83_APOLU</name>
<dbReference type="AlphaFoldDB" id="A0A6A4JT83"/>
<dbReference type="GO" id="GO:0005615">
    <property type="term" value="C:extracellular space"/>
    <property type="evidence" value="ECO:0007669"/>
    <property type="project" value="TreeGrafter"/>
</dbReference>
<dbReference type="GO" id="GO:0031012">
    <property type="term" value="C:extracellular matrix"/>
    <property type="evidence" value="ECO:0007669"/>
    <property type="project" value="TreeGrafter"/>
</dbReference>
<keyword evidence="2" id="KW-1185">Reference proteome</keyword>
<dbReference type="EMBL" id="WIXP02000004">
    <property type="protein sequence ID" value="KAF6212038.1"/>
    <property type="molecule type" value="Genomic_DNA"/>
</dbReference>
<dbReference type="PANTHER" id="PTHR12236:SF75">
    <property type="entry name" value="CUTICULAR PROTEIN 62BB, ISOFORM A"/>
    <property type="match status" value="1"/>
</dbReference>
<organism evidence="1 2">
    <name type="scientific">Apolygus lucorum</name>
    <name type="common">Small green plant bug</name>
    <name type="synonym">Lygocoris lucorum</name>
    <dbReference type="NCBI Taxonomy" id="248454"/>
    <lineage>
        <taxon>Eukaryota</taxon>
        <taxon>Metazoa</taxon>
        <taxon>Ecdysozoa</taxon>
        <taxon>Arthropoda</taxon>
        <taxon>Hexapoda</taxon>
        <taxon>Insecta</taxon>
        <taxon>Pterygota</taxon>
        <taxon>Neoptera</taxon>
        <taxon>Paraneoptera</taxon>
        <taxon>Hemiptera</taxon>
        <taxon>Heteroptera</taxon>
        <taxon>Panheteroptera</taxon>
        <taxon>Cimicomorpha</taxon>
        <taxon>Miridae</taxon>
        <taxon>Mirini</taxon>
        <taxon>Apolygus</taxon>
    </lineage>
</organism>
<protein>
    <submittedName>
        <fullName evidence="1">Uncharacterized protein</fullName>
    </submittedName>
</protein>
<evidence type="ECO:0000313" key="2">
    <source>
        <dbReference type="Proteomes" id="UP000466442"/>
    </source>
</evidence>
<reference evidence="1" key="1">
    <citation type="journal article" date="2021" name="Mol. Ecol. Resour.">
        <title>Apolygus lucorum genome provides insights into omnivorousness and mesophyll feeding.</title>
        <authorList>
            <person name="Liu Y."/>
            <person name="Liu H."/>
            <person name="Wang H."/>
            <person name="Huang T."/>
            <person name="Liu B."/>
            <person name="Yang B."/>
            <person name="Yin L."/>
            <person name="Li B."/>
            <person name="Zhang Y."/>
            <person name="Zhang S."/>
            <person name="Jiang F."/>
            <person name="Zhang X."/>
            <person name="Ren Y."/>
            <person name="Wang B."/>
            <person name="Wang S."/>
            <person name="Lu Y."/>
            <person name="Wu K."/>
            <person name="Fan W."/>
            <person name="Wang G."/>
        </authorList>
    </citation>
    <scope>NUCLEOTIDE SEQUENCE</scope>
    <source>
        <strain evidence="1">12Hb</strain>
    </source>
</reference>
<dbReference type="InterPro" id="IPR051217">
    <property type="entry name" value="Insect_Cuticle_Struc_Prot"/>
</dbReference>
<evidence type="ECO:0000313" key="1">
    <source>
        <dbReference type="EMBL" id="KAF6212038.1"/>
    </source>
</evidence>
<dbReference type="Proteomes" id="UP000466442">
    <property type="component" value="Unassembled WGS sequence"/>
</dbReference>
<dbReference type="PANTHER" id="PTHR12236">
    <property type="entry name" value="STRUCTURAL CONTITUENT OF CUTICLE"/>
    <property type="match status" value="1"/>
</dbReference>
<dbReference type="OrthoDB" id="6427684at2759"/>
<accession>A0A6A4JT83</accession>
<proteinExistence type="predicted"/>
<sequence length="114" mass="13135">MHTSKIIFFTAAMATIVMSVVGGYISHEYEEEHHEPAHYNFEYKVNDPHTGDEKTHHESNLGGYVKGFYSLKEADGTIREVHYTADKHNGFQAEVKKIGHPVYQPPSHDHHYHF</sequence>